<name>A0ABQ2JMQ9_9DEIO</name>
<keyword evidence="4" id="KW-1185">Reference proteome</keyword>
<dbReference type="EMBL" id="BMOR01000058">
    <property type="protein sequence ID" value="GGN48251.1"/>
    <property type="molecule type" value="Genomic_DNA"/>
</dbReference>
<feature type="region of interest" description="Disordered" evidence="1">
    <location>
        <begin position="1"/>
        <end position="35"/>
    </location>
</feature>
<dbReference type="SUPFAM" id="SSF47413">
    <property type="entry name" value="lambda repressor-like DNA-binding domains"/>
    <property type="match status" value="1"/>
</dbReference>
<feature type="compositionally biased region" description="Basic and acidic residues" evidence="1">
    <location>
        <begin position="1"/>
        <end position="20"/>
    </location>
</feature>
<accession>A0ABQ2JMQ9</accession>
<feature type="domain" description="HTH cro/C1-type" evidence="2">
    <location>
        <begin position="38"/>
        <end position="100"/>
    </location>
</feature>
<dbReference type="Pfam" id="PF01381">
    <property type="entry name" value="HTH_3"/>
    <property type="match status" value="1"/>
</dbReference>
<dbReference type="CDD" id="cd00093">
    <property type="entry name" value="HTH_XRE"/>
    <property type="match status" value="1"/>
</dbReference>
<dbReference type="SMART" id="SM00530">
    <property type="entry name" value="HTH_XRE"/>
    <property type="match status" value="1"/>
</dbReference>
<dbReference type="InterPro" id="IPR001387">
    <property type="entry name" value="Cro/C1-type_HTH"/>
</dbReference>
<dbReference type="InterPro" id="IPR010982">
    <property type="entry name" value="Lambda_DNA-bd_dom_sf"/>
</dbReference>
<organism evidence="3 4">
    <name type="scientific">Deinococcus daejeonensis</name>
    <dbReference type="NCBI Taxonomy" id="1007098"/>
    <lineage>
        <taxon>Bacteria</taxon>
        <taxon>Thermotogati</taxon>
        <taxon>Deinococcota</taxon>
        <taxon>Deinococci</taxon>
        <taxon>Deinococcales</taxon>
        <taxon>Deinococcaceae</taxon>
        <taxon>Deinococcus</taxon>
    </lineage>
</organism>
<sequence length="107" mass="12388">MHGYRDRVRKQPDRIYEGRKPQPLGARTGRKNLTGPQLRQARLERQPQWSLEELSQALLRTANIELSESALSKIENGQRSVYDYELQAFAMTLDVSLDWLVNGEHLP</sequence>
<reference evidence="4" key="1">
    <citation type="journal article" date="2019" name="Int. J. Syst. Evol. Microbiol.">
        <title>The Global Catalogue of Microorganisms (GCM) 10K type strain sequencing project: providing services to taxonomists for standard genome sequencing and annotation.</title>
        <authorList>
            <consortium name="The Broad Institute Genomics Platform"/>
            <consortium name="The Broad Institute Genome Sequencing Center for Infectious Disease"/>
            <person name="Wu L."/>
            <person name="Ma J."/>
        </authorList>
    </citation>
    <scope>NUCLEOTIDE SEQUENCE [LARGE SCALE GENOMIC DNA]</scope>
    <source>
        <strain evidence="4">JCM 16918</strain>
    </source>
</reference>
<evidence type="ECO:0000313" key="4">
    <source>
        <dbReference type="Proteomes" id="UP000645517"/>
    </source>
</evidence>
<evidence type="ECO:0000313" key="3">
    <source>
        <dbReference type="EMBL" id="GGN48251.1"/>
    </source>
</evidence>
<dbReference type="Proteomes" id="UP000645517">
    <property type="component" value="Unassembled WGS sequence"/>
</dbReference>
<proteinExistence type="predicted"/>
<dbReference type="PROSITE" id="PS50943">
    <property type="entry name" value="HTH_CROC1"/>
    <property type="match status" value="1"/>
</dbReference>
<evidence type="ECO:0000259" key="2">
    <source>
        <dbReference type="PROSITE" id="PS50943"/>
    </source>
</evidence>
<protein>
    <recommendedName>
        <fullName evidence="2">HTH cro/C1-type domain-containing protein</fullName>
    </recommendedName>
</protein>
<comment type="caution">
    <text evidence="3">The sequence shown here is derived from an EMBL/GenBank/DDBJ whole genome shotgun (WGS) entry which is preliminary data.</text>
</comment>
<evidence type="ECO:0000256" key="1">
    <source>
        <dbReference type="SAM" id="MobiDB-lite"/>
    </source>
</evidence>
<gene>
    <name evidence="3" type="ORF">GCM10010842_40480</name>
</gene>
<dbReference type="Gene3D" id="1.10.260.40">
    <property type="entry name" value="lambda repressor-like DNA-binding domains"/>
    <property type="match status" value="1"/>
</dbReference>